<gene>
    <name evidence="10" type="ORF">BU16DRAFT_71525</name>
</gene>
<feature type="transmembrane region" description="Helical" evidence="7">
    <location>
        <begin position="383"/>
        <end position="403"/>
    </location>
</feature>
<dbReference type="AlphaFoldDB" id="A0A6A6QM04"/>
<feature type="transmembrane region" description="Helical" evidence="7">
    <location>
        <begin position="576"/>
        <end position="598"/>
    </location>
</feature>
<keyword evidence="8" id="KW-0732">Signal</keyword>
<evidence type="ECO:0000256" key="4">
    <source>
        <dbReference type="ARBA" id="ARBA00022989"/>
    </source>
</evidence>
<evidence type="ECO:0000256" key="5">
    <source>
        <dbReference type="ARBA" id="ARBA00023065"/>
    </source>
</evidence>
<feature type="domain" description="Ferric oxidoreductase" evidence="9">
    <location>
        <begin position="282"/>
        <end position="399"/>
    </location>
</feature>
<keyword evidence="2" id="KW-0813">Transport</keyword>
<protein>
    <submittedName>
        <fullName evidence="10">Ferric reductase-like protein transmembrane component 4</fullName>
    </submittedName>
</protein>
<evidence type="ECO:0000256" key="1">
    <source>
        <dbReference type="ARBA" id="ARBA00004141"/>
    </source>
</evidence>
<feature type="transmembrane region" description="Helical" evidence="7">
    <location>
        <begin position="320"/>
        <end position="342"/>
    </location>
</feature>
<accession>A0A6A6QM04</accession>
<dbReference type="PANTHER" id="PTHR32361">
    <property type="entry name" value="FERRIC/CUPRIC REDUCTASE TRANSMEMBRANE COMPONENT"/>
    <property type="match status" value="1"/>
</dbReference>
<comment type="subcellular location">
    <subcellularLocation>
        <location evidence="1">Membrane</location>
        <topology evidence="1">Multi-pass membrane protein</topology>
    </subcellularLocation>
</comment>
<evidence type="ECO:0000256" key="2">
    <source>
        <dbReference type="ARBA" id="ARBA00022448"/>
    </source>
</evidence>
<evidence type="ECO:0000313" key="10">
    <source>
        <dbReference type="EMBL" id="KAF2493106.1"/>
    </source>
</evidence>
<dbReference type="EMBL" id="MU004192">
    <property type="protein sequence ID" value="KAF2493106.1"/>
    <property type="molecule type" value="Genomic_DNA"/>
</dbReference>
<dbReference type="Proteomes" id="UP000799750">
    <property type="component" value="Unassembled WGS sequence"/>
</dbReference>
<feature type="transmembrane region" description="Helical" evidence="7">
    <location>
        <begin position="354"/>
        <end position="376"/>
    </location>
</feature>
<dbReference type="GO" id="GO:0006826">
    <property type="term" value="P:iron ion transport"/>
    <property type="evidence" value="ECO:0007669"/>
    <property type="project" value="TreeGrafter"/>
</dbReference>
<name>A0A6A6QM04_9PEZI</name>
<dbReference type="GO" id="GO:0015677">
    <property type="term" value="P:copper ion import"/>
    <property type="evidence" value="ECO:0007669"/>
    <property type="project" value="TreeGrafter"/>
</dbReference>
<feature type="transmembrane region" description="Helical" evidence="7">
    <location>
        <begin position="240"/>
        <end position="258"/>
    </location>
</feature>
<keyword evidence="11" id="KW-1185">Reference proteome</keyword>
<evidence type="ECO:0000256" key="6">
    <source>
        <dbReference type="ARBA" id="ARBA00023136"/>
    </source>
</evidence>
<evidence type="ECO:0000313" key="11">
    <source>
        <dbReference type="Proteomes" id="UP000799750"/>
    </source>
</evidence>
<organism evidence="10 11">
    <name type="scientific">Lophium mytilinum</name>
    <dbReference type="NCBI Taxonomy" id="390894"/>
    <lineage>
        <taxon>Eukaryota</taxon>
        <taxon>Fungi</taxon>
        <taxon>Dikarya</taxon>
        <taxon>Ascomycota</taxon>
        <taxon>Pezizomycotina</taxon>
        <taxon>Dothideomycetes</taxon>
        <taxon>Pleosporomycetidae</taxon>
        <taxon>Mytilinidiales</taxon>
        <taxon>Mytilinidiaceae</taxon>
        <taxon>Lophium</taxon>
    </lineage>
</organism>
<dbReference type="Gene3D" id="3.40.50.80">
    <property type="entry name" value="Nucleotide-binding domain of ferredoxin-NADP reductase (FNR) module"/>
    <property type="match status" value="1"/>
</dbReference>
<evidence type="ECO:0000256" key="8">
    <source>
        <dbReference type="SAM" id="SignalP"/>
    </source>
</evidence>
<keyword evidence="3 7" id="KW-0812">Transmembrane</keyword>
<feature type="chain" id="PRO_5025634951" evidence="8">
    <location>
        <begin position="21"/>
        <end position="696"/>
    </location>
</feature>
<dbReference type="SUPFAM" id="SSF52343">
    <property type="entry name" value="Ferredoxin reductase-like, C-terminal NADP-linked domain"/>
    <property type="match status" value="1"/>
</dbReference>
<feature type="transmembrane region" description="Helical" evidence="7">
    <location>
        <begin position="278"/>
        <end position="299"/>
    </location>
</feature>
<evidence type="ECO:0000259" key="9">
    <source>
        <dbReference type="Pfam" id="PF01794"/>
    </source>
</evidence>
<keyword evidence="6 7" id="KW-0472">Membrane</keyword>
<reference evidence="10" key="1">
    <citation type="journal article" date="2020" name="Stud. Mycol.">
        <title>101 Dothideomycetes genomes: a test case for predicting lifestyles and emergence of pathogens.</title>
        <authorList>
            <person name="Haridas S."/>
            <person name="Albert R."/>
            <person name="Binder M."/>
            <person name="Bloem J."/>
            <person name="Labutti K."/>
            <person name="Salamov A."/>
            <person name="Andreopoulos B."/>
            <person name="Baker S."/>
            <person name="Barry K."/>
            <person name="Bills G."/>
            <person name="Bluhm B."/>
            <person name="Cannon C."/>
            <person name="Castanera R."/>
            <person name="Culley D."/>
            <person name="Daum C."/>
            <person name="Ezra D."/>
            <person name="Gonzalez J."/>
            <person name="Henrissat B."/>
            <person name="Kuo A."/>
            <person name="Liang C."/>
            <person name="Lipzen A."/>
            <person name="Lutzoni F."/>
            <person name="Magnuson J."/>
            <person name="Mondo S."/>
            <person name="Nolan M."/>
            <person name="Ohm R."/>
            <person name="Pangilinan J."/>
            <person name="Park H.-J."/>
            <person name="Ramirez L."/>
            <person name="Alfaro M."/>
            <person name="Sun H."/>
            <person name="Tritt A."/>
            <person name="Yoshinaga Y."/>
            <person name="Zwiers L.-H."/>
            <person name="Turgeon B."/>
            <person name="Goodwin S."/>
            <person name="Spatafora J."/>
            <person name="Crous P."/>
            <person name="Grigoriev I."/>
        </authorList>
    </citation>
    <scope>NUCLEOTIDE SEQUENCE</scope>
    <source>
        <strain evidence="10">CBS 269.34</strain>
    </source>
</reference>
<keyword evidence="5" id="KW-0406">Ion transport</keyword>
<proteinExistence type="predicted"/>
<dbReference type="SFLD" id="SFLDS00052">
    <property type="entry name" value="Ferric_Reductase_Domain"/>
    <property type="match status" value="1"/>
</dbReference>
<dbReference type="InterPro" id="IPR013130">
    <property type="entry name" value="Fe3_Rdtase_TM_dom"/>
</dbReference>
<dbReference type="PANTHER" id="PTHR32361:SF9">
    <property type="entry name" value="FERRIC REDUCTASE TRANSMEMBRANE COMPONENT 3-RELATED"/>
    <property type="match status" value="1"/>
</dbReference>
<keyword evidence="4 7" id="KW-1133">Transmembrane helix</keyword>
<dbReference type="InterPro" id="IPR051410">
    <property type="entry name" value="Ferric/Cupric_Reductase"/>
</dbReference>
<feature type="transmembrane region" description="Helical" evidence="7">
    <location>
        <begin position="180"/>
        <end position="201"/>
    </location>
</feature>
<dbReference type="OrthoDB" id="167398at2759"/>
<dbReference type="SFLD" id="SFLDG01168">
    <property type="entry name" value="Ferric_reductase_subgroup_(FRE"/>
    <property type="match status" value="1"/>
</dbReference>
<evidence type="ECO:0000256" key="3">
    <source>
        <dbReference type="ARBA" id="ARBA00022692"/>
    </source>
</evidence>
<evidence type="ECO:0000256" key="7">
    <source>
        <dbReference type="SAM" id="Phobius"/>
    </source>
</evidence>
<sequence>MASRLSFLVAICLHSLLVAAMVSNGRRGHGLIGYGITMYDPPCAFACRDTISGSPLNCSTEEMDMDGMDMGGASTEPECYATDDAFLQTLAWCISTHCQHVTAWKLEKFWRMNVAGHGAVQPDPKETYQQALAKVTKPPTEILVTGDPLNQTSLVTEDDWMANYNADSIFEIQEDTHERYGLVVFLSGVVIPIGFSVLRFVPWPARLTTKFNAHIIYPPAFGSHHKEAILGVNIPTRGQALFILYLIAINVILCSVGYSSKQPNGWYLSTYDEIKTYITNRTGVLSFANVPLLILYAGRNNVLLWLTNWSHGTFLLLHRWVAWICTIEAVIHSCIYLQVYVASGEHSIESKMPYWIWGAIATLGMSILLPTSILPLRQKLYEVFLLWHIVISILIVAGCYLHINYRFGHQWGYEVWIYVAMAVWAFERTMRVGRFARNGLCTATVTVIDNDYLRVDVEGVSGNGHAYLYFPTLTWRVWENHPFSVASTVLPASTPQTGSTNPHGALTSDVEKHPIQASRSQTSQDSLELHHKKGTGHSAIGLTFLLRTRGGLTAQLRSLSTLPVLVESQYGLHEDLSSHSILIAIAGGVGITAVLPLLRAHPGNRKLFWGARTQGLVSEMDDVLADVEKEVFVGERMNVATVLDNELEVIGDFAKESVVVVVSGPPGMADEVRFAVARLGKEMDVKLTFVEESFSW</sequence>
<dbReference type="Pfam" id="PF01794">
    <property type="entry name" value="Ferric_reduct"/>
    <property type="match status" value="1"/>
</dbReference>
<feature type="signal peptide" evidence="8">
    <location>
        <begin position="1"/>
        <end position="20"/>
    </location>
</feature>
<dbReference type="CDD" id="cd06186">
    <property type="entry name" value="NOX_Duox_like_FAD_NADP"/>
    <property type="match status" value="1"/>
</dbReference>
<dbReference type="InterPro" id="IPR039261">
    <property type="entry name" value="FNR_nucleotide-bd"/>
</dbReference>
<dbReference type="GO" id="GO:0006879">
    <property type="term" value="P:intracellular iron ion homeostasis"/>
    <property type="evidence" value="ECO:0007669"/>
    <property type="project" value="TreeGrafter"/>
</dbReference>
<dbReference type="GO" id="GO:0005886">
    <property type="term" value="C:plasma membrane"/>
    <property type="evidence" value="ECO:0007669"/>
    <property type="project" value="TreeGrafter"/>
</dbReference>
<dbReference type="GO" id="GO:0000293">
    <property type="term" value="F:ferric-chelate reductase activity"/>
    <property type="evidence" value="ECO:0007669"/>
    <property type="project" value="TreeGrafter"/>
</dbReference>